<dbReference type="RefSeq" id="WP_059222496.1">
    <property type="nucleotide sequence ID" value="NZ_LMVH01000001.1"/>
</dbReference>
<dbReference type="Gene3D" id="1.10.10.10">
    <property type="entry name" value="Winged helix-like DNA-binding domain superfamily/Winged helix DNA-binding domain"/>
    <property type="match status" value="1"/>
</dbReference>
<dbReference type="SUPFAM" id="SSF46785">
    <property type="entry name" value="Winged helix' DNA-binding domain"/>
    <property type="match status" value="1"/>
</dbReference>
<name>A0A0M5MDU1_FUSNC</name>
<dbReference type="EMBL" id="LMVH01000001">
    <property type="protein sequence ID" value="KUL98426.1"/>
    <property type="molecule type" value="Genomic_DNA"/>
</dbReference>
<dbReference type="Pfam" id="PF21205">
    <property type="entry name" value="Rep3_C"/>
    <property type="match status" value="1"/>
</dbReference>
<dbReference type="PATRIC" id="fig|76856.3.peg.233"/>
<dbReference type="Proteomes" id="UP000054800">
    <property type="component" value="Unassembled WGS sequence"/>
</dbReference>
<organism evidence="1 2">
    <name type="scientific">Fusobacterium nucleatum subsp. nucleatum</name>
    <dbReference type="NCBI Taxonomy" id="76856"/>
    <lineage>
        <taxon>Bacteria</taxon>
        <taxon>Fusobacteriati</taxon>
        <taxon>Fusobacteriota</taxon>
        <taxon>Fusobacteriia</taxon>
        <taxon>Fusobacteriales</taxon>
        <taxon>Fusobacteriaceae</taxon>
        <taxon>Fusobacterium</taxon>
    </lineage>
</organism>
<evidence type="ECO:0000313" key="1">
    <source>
        <dbReference type="EMBL" id="KUL98426.1"/>
    </source>
</evidence>
<dbReference type="OrthoDB" id="80084at2"/>
<sequence>MKKIIDLIEDSSVFDIKIEYTKKFSKNDIYFKQFLIKKIIKTNEKIFYLTEKEAKKILIFPHGENFDIFLKKFCSKRLIIKYKKSEEEYYELILNIISSVLKNKNTYILKVSEDFYKIFNSEKNDFKFYKLNIFLGFSNIITRKLFNLIKNIYNELSIEISLDNLRRYLNLEESYERFFDFEKKILIPSLKEIENFTSYKILYSKIKNSISTNARVKAIRFNIIQNSDDKSENDISILYKLVKPFAQNLFTLQKFISYQANFYSYQYLKKNIEYSLLHGKNNLDSFLVEAIKYDWVNTKFKEKLQEYSKKYSLIFKLSQKIIIIEEFRKVILKSIEKNELDKELSLILNFMKISARIFENNIYKDNNLLKNKVYLTFYKNLQEVNECIFEDEKTIILAEFNQNCSNSNLAIFKK</sequence>
<dbReference type="InterPro" id="IPR036388">
    <property type="entry name" value="WH-like_DNA-bd_sf"/>
</dbReference>
<comment type="caution">
    <text evidence="1">The sequence shown here is derived from an EMBL/GenBank/DDBJ whole genome shotgun (WGS) entry which is preliminary data.</text>
</comment>
<reference evidence="1 2" key="1">
    <citation type="submission" date="2015-10" db="EMBL/GenBank/DDBJ databases">
        <authorList>
            <person name="Gilbert D.G."/>
        </authorList>
    </citation>
    <scope>NUCLEOTIDE SEQUENCE [LARGE SCALE GENOMIC DNA]</scope>
    <source>
        <strain evidence="1 2">ChDC F311</strain>
    </source>
</reference>
<evidence type="ECO:0000313" key="2">
    <source>
        <dbReference type="Proteomes" id="UP000054800"/>
    </source>
</evidence>
<dbReference type="InterPro" id="IPR036390">
    <property type="entry name" value="WH_DNA-bd_sf"/>
</dbReference>
<gene>
    <name evidence="1" type="ORF">RO03_02530</name>
</gene>
<protein>
    <submittedName>
        <fullName evidence="1">Replication protein</fullName>
    </submittedName>
</protein>
<accession>A0A0M5MDU1</accession>
<proteinExistence type="predicted"/>
<dbReference type="AlphaFoldDB" id="A0A0M5MDU1"/>